<dbReference type="SUPFAM" id="SSF50346">
    <property type="entry name" value="PRC-barrel domain"/>
    <property type="match status" value="1"/>
</dbReference>
<name>A0ABV0CXR3_9SPHN</name>
<dbReference type="InterPro" id="IPR027275">
    <property type="entry name" value="PRC-brl_dom"/>
</dbReference>
<dbReference type="InterPro" id="IPR011033">
    <property type="entry name" value="PRC_barrel-like_sf"/>
</dbReference>
<evidence type="ECO:0000256" key="1">
    <source>
        <dbReference type="SAM" id="MobiDB-lite"/>
    </source>
</evidence>
<dbReference type="Gene3D" id="2.30.30.240">
    <property type="entry name" value="PRC-barrel domain"/>
    <property type="match status" value="1"/>
</dbReference>
<organism evidence="3 4">
    <name type="scientific">Aurantiacibacter flavus</name>
    <dbReference type="NCBI Taxonomy" id="3145232"/>
    <lineage>
        <taxon>Bacteria</taxon>
        <taxon>Pseudomonadati</taxon>
        <taxon>Pseudomonadota</taxon>
        <taxon>Alphaproteobacteria</taxon>
        <taxon>Sphingomonadales</taxon>
        <taxon>Erythrobacteraceae</taxon>
        <taxon>Aurantiacibacter</taxon>
    </lineage>
</organism>
<evidence type="ECO:0000313" key="4">
    <source>
        <dbReference type="Proteomes" id="UP001484535"/>
    </source>
</evidence>
<evidence type="ECO:0000259" key="2">
    <source>
        <dbReference type="Pfam" id="PF05239"/>
    </source>
</evidence>
<feature type="domain" description="PRC-barrel" evidence="2">
    <location>
        <begin position="36"/>
        <end position="111"/>
    </location>
</feature>
<dbReference type="PANTHER" id="PTHR36505">
    <property type="entry name" value="BLR1072 PROTEIN"/>
    <property type="match status" value="1"/>
</dbReference>
<keyword evidence="4" id="KW-1185">Reference proteome</keyword>
<dbReference type="Pfam" id="PF05239">
    <property type="entry name" value="PRC"/>
    <property type="match status" value="1"/>
</dbReference>
<sequence>MTQTSNTTQFSDTELSQRREFDRSRPRERDASKDLIGSDRVEGTDVYATDGEKIGHIKKLMIGKRSGRVEYAVMSFGGFLGIGEDHHPLPWEALDYDESVGGYVVNIDKDRLREAPRYSETDEPTYDQEFGQRIYAYYGVLY</sequence>
<reference evidence="3 4" key="1">
    <citation type="submission" date="2024-05" db="EMBL/GenBank/DDBJ databases">
        <authorList>
            <person name="Park S."/>
        </authorList>
    </citation>
    <scope>NUCLEOTIDE SEQUENCE [LARGE SCALE GENOMIC DNA]</scope>
    <source>
        <strain evidence="3 4">DGU5</strain>
    </source>
</reference>
<feature type="compositionally biased region" description="Polar residues" evidence="1">
    <location>
        <begin position="1"/>
        <end position="14"/>
    </location>
</feature>
<dbReference type="EMBL" id="JBDLBR010000003">
    <property type="protein sequence ID" value="MEN7537475.1"/>
    <property type="molecule type" value="Genomic_DNA"/>
</dbReference>
<comment type="caution">
    <text evidence="3">The sequence shown here is derived from an EMBL/GenBank/DDBJ whole genome shotgun (WGS) entry which is preliminary data.</text>
</comment>
<dbReference type="Proteomes" id="UP001484535">
    <property type="component" value="Unassembled WGS sequence"/>
</dbReference>
<evidence type="ECO:0000313" key="3">
    <source>
        <dbReference type="EMBL" id="MEN7537475.1"/>
    </source>
</evidence>
<dbReference type="PANTHER" id="PTHR36505:SF1">
    <property type="entry name" value="BLR1072 PROTEIN"/>
    <property type="match status" value="1"/>
</dbReference>
<feature type="region of interest" description="Disordered" evidence="1">
    <location>
        <begin position="1"/>
        <end position="39"/>
    </location>
</feature>
<protein>
    <submittedName>
        <fullName evidence="3">PRC-barrel domain-containing protein</fullName>
    </submittedName>
</protein>
<dbReference type="RefSeq" id="WP_346784929.1">
    <property type="nucleotide sequence ID" value="NZ_JBDLBR010000003.1"/>
</dbReference>
<feature type="compositionally biased region" description="Basic and acidic residues" evidence="1">
    <location>
        <begin position="15"/>
        <end position="39"/>
    </location>
</feature>
<gene>
    <name evidence="3" type="ORF">ABDJ38_09850</name>
</gene>
<proteinExistence type="predicted"/>
<accession>A0ABV0CXR3</accession>